<evidence type="ECO:0000256" key="5">
    <source>
        <dbReference type="SAM" id="MobiDB-lite"/>
    </source>
</evidence>
<reference evidence="7 8" key="1">
    <citation type="journal article" date="2016" name="Sci. Rep.">
        <title>Draft genome sequencing and secretome analysis of fungal phytopathogen Ascochyta rabiei provides insight into the necrotrophic effector repertoire.</title>
        <authorList>
            <person name="Verma S."/>
            <person name="Gazara R.K."/>
            <person name="Nizam S."/>
            <person name="Parween S."/>
            <person name="Chattopadhyay D."/>
            <person name="Verma P.K."/>
        </authorList>
    </citation>
    <scope>NUCLEOTIDE SEQUENCE [LARGE SCALE GENOMIC DNA]</scope>
    <source>
        <strain evidence="7 8">ArDII</strain>
    </source>
</reference>
<evidence type="ECO:0000256" key="4">
    <source>
        <dbReference type="ARBA" id="ARBA00023002"/>
    </source>
</evidence>
<dbReference type="PRINTS" id="PR00420">
    <property type="entry name" value="RNGMNOXGNASE"/>
</dbReference>
<gene>
    <name evidence="7" type="ORF">ST47_g513</name>
</gene>
<evidence type="ECO:0000256" key="2">
    <source>
        <dbReference type="ARBA" id="ARBA00022630"/>
    </source>
</evidence>
<protein>
    <submittedName>
        <fullName evidence="7">Oxidoreductase</fullName>
    </submittedName>
</protein>
<dbReference type="Gene3D" id="3.50.50.60">
    <property type="entry name" value="FAD/NAD(P)-binding domain"/>
    <property type="match status" value="1"/>
</dbReference>
<keyword evidence="2" id="KW-0285">Flavoprotein</keyword>
<dbReference type="Gene3D" id="3.30.9.10">
    <property type="entry name" value="D-Amino Acid Oxidase, subunit A, domain 2"/>
    <property type="match status" value="1"/>
</dbReference>
<sequence length="582" mass="63611">MSIDPVVPDGGQNGNGVEPPPQSFDDNAEHVEFGSFDHSEIPLEKEEWPVIIIGSSMVGMMTGLLLGYHGIKSISFDSHAPSGTHPRAAGLNYRTVEILRQLGLDKLAQAESAKEFDVNAGMLVVEKIIGGKVIAQVQEKDAEIITEVTPGEGWLWITQAMFEPLLRANAGKFGCTQLYGRLIVHYEEDEDGVLVVVKDLNNQEYKKYRAKYLVACDGNRSSTRVKEGIKLSGAGVLRNSLSLRITGDMSPHLGTRSVHGVIYVLNSNISGGFRLENQGQSAIVMVNRAGDKNDFPKGSVTPEEARKYVYDLSGLPEDMDLSIAPCSYWTMTSYVADRLQSRRGRVFIAGDAAHTMPPTGGLGGNTGVADAHNLAWKLAFVLKGLASTELLETYSRERQAIDAFVVDQATRRFYNRVDHVQPPVEEEADLDVELGARYADGATVGADKSVTKPFENILEPSGGVGCRFPHVWLSGSQTRISTLDLVKQKLVLVAAEPQSPWIAAAEKLPVSHVIDSYELHKSSAPWQDAEGKVRVKCQLQPGEALLVRPDGFIAWRSRTNSKNDVDQVSELQGVLHQLLGIR</sequence>
<dbReference type="Gene3D" id="3.40.30.120">
    <property type="match status" value="1"/>
</dbReference>
<dbReference type="STRING" id="5454.A0A163M299"/>
<dbReference type="InterPro" id="IPR002938">
    <property type="entry name" value="FAD-bd"/>
</dbReference>
<name>A0A163M299_DIDRA</name>
<dbReference type="SUPFAM" id="SSF51905">
    <property type="entry name" value="FAD/NAD(P)-binding domain"/>
    <property type="match status" value="1"/>
</dbReference>
<feature type="domain" description="FAD-binding" evidence="6">
    <location>
        <begin position="48"/>
        <end position="408"/>
    </location>
</feature>
<dbReference type="InterPro" id="IPR036188">
    <property type="entry name" value="FAD/NAD-bd_sf"/>
</dbReference>
<dbReference type="PANTHER" id="PTHR43004">
    <property type="entry name" value="TRK SYSTEM POTASSIUM UPTAKE PROTEIN"/>
    <property type="match status" value="1"/>
</dbReference>
<dbReference type="GO" id="GO:0071949">
    <property type="term" value="F:FAD binding"/>
    <property type="evidence" value="ECO:0007669"/>
    <property type="project" value="InterPro"/>
</dbReference>
<evidence type="ECO:0000259" key="6">
    <source>
        <dbReference type="Pfam" id="PF01494"/>
    </source>
</evidence>
<evidence type="ECO:0000256" key="3">
    <source>
        <dbReference type="ARBA" id="ARBA00022827"/>
    </source>
</evidence>
<proteinExistence type="predicted"/>
<keyword evidence="4" id="KW-0560">Oxidoreductase</keyword>
<comment type="cofactor">
    <cofactor evidence="1">
        <name>FAD</name>
        <dbReference type="ChEBI" id="CHEBI:57692"/>
    </cofactor>
</comment>
<keyword evidence="8" id="KW-1185">Reference proteome</keyword>
<evidence type="ECO:0000313" key="7">
    <source>
        <dbReference type="EMBL" id="KZM28335.1"/>
    </source>
</evidence>
<organism evidence="7 8">
    <name type="scientific">Didymella rabiei</name>
    <name type="common">Chickpea ascochyta blight fungus</name>
    <name type="synonym">Mycosphaerella rabiei</name>
    <dbReference type="NCBI Taxonomy" id="5454"/>
    <lineage>
        <taxon>Eukaryota</taxon>
        <taxon>Fungi</taxon>
        <taxon>Dikarya</taxon>
        <taxon>Ascomycota</taxon>
        <taxon>Pezizomycotina</taxon>
        <taxon>Dothideomycetes</taxon>
        <taxon>Pleosporomycetidae</taxon>
        <taxon>Pleosporales</taxon>
        <taxon>Pleosporineae</taxon>
        <taxon>Didymellaceae</taxon>
        <taxon>Ascochyta</taxon>
    </lineage>
</organism>
<feature type="region of interest" description="Disordered" evidence="5">
    <location>
        <begin position="1"/>
        <end position="28"/>
    </location>
</feature>
<dbReference type="PANTHER" id="PTHR43004:SF19">
    <property type="entry name" value="BINDING MONOOXYGENASE, PUTATIVE (JCVI)-RELATED"/>
    <property type="match status" value="1"/>
</dbReference>
<accession>A0A163M299</accession>
<dbReference type="EMBL" id="JYNV01000021">
    <property type="protein sequence ID" value="KZM28335.1"/>
    <property type="molecule type" value="Genomic_DNA"/>
</dbReference>
<dbReference type="Proteomes" id="UP000076837">
    <property type="component" value="Unassembled WGS sequence"/>
</dbReference>
<dbReference type="GO" id="GO:0016709">
    <property type="term" value="F:oxidoreductase activity, acting on paired donors, with incorporation or reduction of molecular oxygen, NAD(P)H as one donor, and incorporation of one atom of oxygen"/>
    <property type="evidence" value="ECO:0007669"/>
    <property type="project" value="UniProtKB-ARBA"/>
</dbReference>
<dbReference type="InterPro" id="IPR050641">
    <property type="entry name" value="RIFMO-like"/>
</dbReference>
<evidence type="ECO:0000256" key="1">
    <source>
        <dbReference type="ARBA" id="ARBA00001974"/>
    </source>
</evidence>
<comment type="caution">
    <text evidence="7">The sequence shown here is derived from an EMBL/GenBank/DDBJ whole genome shotgun (WGS) entry which is preliminary data.</text>
</comment>
<keyword evidence="3" id="KW-0274">FAD</keyword>
<dbReference type="Pfam" id="PF01494">
    <property type="entry name" value="FAD_binding_3"/>
    <property type="match status" value="1"/>
</dbReference>
<evidence type="ECO:0000313" key="8">
    <source>
        <dbReference type="Proteomes" id="UP000076837"/>
    </source>
</evidence>
<dbReference type="AlphaFoldDB" id="A0A163M299"/>
<dbReference type="Pfam" id="PF21274">
    <property type="entry name" value="Rng_hyd_C"/>
    <property type="match status" value="1"/>
</dbReference>